<dbReference type="AlphaFoldDB" id="A0A5D3C1P6"/>
<gene>
    <name evidence="5" type="ORF">E5676_scaffold432G00010</name>
</gene>
<evidence type="ECO:0000259" key="4">
    <source>
        <dbReference type="Pfam" id="PF02902"/>
    </source>
</evidence>
<dbReference type="SUPFAM" id="SSF54001">
    <property type="entry name" value="Cysteine proteinases"/>
    <property type="match status" value="1"/>
</dbReference>
<name>A0A5D3C1P6_CUCMM</name>
<evidence type="ECO:0000256" key="3">
    <source>
        <dbReference type="ARBA" id="ARBA00022801"/>
    </source>
</evidence>
<accession>A0A5D3C1P6</accession>
<dbReference type="InterPro" id="IPR003653">
    <property type="entry name" value="Peptidase_C48_C"/>
</dbReference>
<evidence type="ECO:0000256" key="1">
    <source>
        <dbReference type="ARBA" id="ARBA00005234"/>
    </source>
</evidence>
<keyword evidence="2" id="KW-0645">Protease</keyword>
<comment type="caution">
    <text evidence="5">The sequence shown here is derived from an EMBL/GenBank/DDBJ whole genome shotgun (WGS) entry which is preliminary data.</text>
</comment>
<evidence type="ECO:0000313" key="5">
    <source>
        <dbReference type="EMBL" id="TYK05871.1"/>
    </source>
</evidence>
<dbReference type="GO" id="GO:0006508">
    <property type="term" value="P:proteolysis"/>
    <property type="evidence" value="ECO:0007669"/>
    <property type="project" value="UniProtKB-KW"/>
</dbReference>
<organism evidence="5 6">
    <name type="scientific">Cucumis melo var. makuwa</name>
    <name type="common">Oriental melon</name>
    <dbReference type="NCBI Taxonomy" id="1194695"/>
    <lineage>
        <taxon>Eukaryota</taxon>
        <taxon>Viridiplantae</taxon>
        <taxon>Streptophyta</taxon>
        <taxon>Embryophyta</taxon>
        <taxon>Tracheophyta</taxon>
        <taxon>Spermatophyta</taxon>
        <taxon>Magnoliopsida</taxon>
        <taxon>eudicotyledons</taxon>
        <taxon>Gunneridae</taxon>
        <taxon>Pentapetalae</taxon>
        <taxon>rosids</taxon>
        <taxon>fabids</taxon>
        <taxon>Cucurbitales</taxon>
        <taxon>Cucurbitaceae</taxon>
        <taxon>Benincaseae</taxon>
        <taxon>Cucumis</taxon>
    </lineage>
</organism>
<dbReference type="InterPro" id="IPR038765">
    <property type="entry name" value="Papain-like_cys_pep_sf"/>
</dbReference>
<feature type="domain" description="Ubiquitin-like protease family profile" evidence="4">
    <location>
        <begin position="4"/>
        <end position="87"/>
    </location>
</feature>
<dbReference type="Pfam" id="PF02902">
    <property type="entry name" value="Peptidase_C48"/>
    <property type="match status" value="1"/>
</dbReference>
<sequence>MREKRQENREKKYGIRSENAIGAIEDKVGWPNVNYVIGCINIKEHWMTLAADLKKCKIYMFDSMPNYIEQRLVDEAVAIPARCIPSLAIAIGIPVQRKCVKYGPWLVIMIV</sequence>
<proteinExistence type="inferred from homology"/>
<dbReference type="EMBL" id="SSTD01013673">
    <property type="protein sequence ID" value="TYK05871.1"/>
    <property type="molecule type" value="Genomic_DNA"/>
</dbReference>
<protein>
    <submittedName>
        <fullName evidence="5">Ulp1-like peptidase</fullName>
    </submittedName>
</protein>
<keyword evidence="3" id="KW-0378">Hydrolase</keyword>
<dbReference type="GO" id="GO:0008234">
    <property type="term" value="F:cysteine-type peptidase activity"/>
    <property type="evidence" value="ECO:0007669"/>
    <property type="project" value="InterPro"/>
</dbReference>
<dbReference type="Proteomes" id="UP000321947">
    <property type="component" value="Unassembled WGS sequence"/>
</dbReference>
<dbReference type="Gene3D" id="3.40.395.10">
    <property type="entry name" value="Adenoviral Proteinase, Chain A"/>
    <property type="match status" value="1"/>
</dbReference>
<evidence type="ECO:0000256" key="2">
    <source>
        <dbReference type="ARBA" id="ARBA00022670"/>
    </source>
</evidence>
<reference evidence="5 6" key="1">
    <citation type="submission" date="2019-08" db="EMBL/GenBank/DDBJ databases">
        <title>Draft genome sequences of two oriental melons (Cucumis melo L. var makuwa).</title>
        <authorList>
            <person name="Kwon S.-Y."/>
        </authorList>
    </citation>
    <scope>NUCLEOTIDE SEQUENCE [LARGE SCALE GENOMIC DNA]</scope>
    <source>
        <strain evidence="6">cv. Chang Bougi</strain>
        <tissue evidence="5">Leaf</tissue>
    </source>
</reference>
<evidence type="ECO:0000313" key="6">
    <source>
        <dbReference type="Proteomes" id="UP000321947"/>
    </source>
</evidence>
<comment type="similarity">
    <text evidence="1">Belongs to the peptidase C48 family.</text>
</comment>